<dbReference type="OrthoDB" id="10402971at2759"/>
<dbReference type="EMBL" id="JAGTXO010000013">
    <property type="protein sequence ID" value="KAG8464435.1"/>
    <property type="molecule type" value="Genomic_DNA"/>
</dbReference>
<evidence type="ECO:0000313" key="2">
    <source>
        <dbReference type="Proteomes" id="UP000751190"/>
    </source>
</evidence>
<proteinExistence type="predicted"/>
<accession>A0A8J6CC60</accession>
<organism evidence="1 2">
    <name type="scientific">Diacronema lutheri</name>
    <name type="common">Unicellular marine alga</name>
    <name type="synonym">Monochrysis lutheri</name>
    <dbReference type="NCBI Taxonomy" id="2081491"/>
    <lineage>
        <taxon>Eukaryota</taxon>
        <taxon>Haptista</taxon>
        <taxon>Haptophyta</taxon>
        <taxon>Pavlovophyceae</taxon>
        <taxon>Pavlovales</taxon>
        <taxon>Pavlovaceae</taxon>
        <taxon>Diacronema</taxon>
    </lineage>
</organism>
<protein>
    <submittedName>
        <fullName evidence="1">Uncharacterized protein</fullName>
    </submittedName>
</protein>
<dbReference type="AlphaFoldDB" id="A0A8J6CC60"/>
<evidence type="ECO:0000313" key="1">
    <source>
        <dbReference type="EMBL" id="KAG8464435.1"/>
    </source>
</evidence>
<reference evidence="1" key="1">
    <citation type="submission" date="2021-05" db="EMBL/GenBank/DDBJ databases">
        <title>The genome of the haptophyte Pavlova lutheri (Diacronema luteri, Pavlovales) - a model for lipid biosynthesis in eukaryotic algae.</title>
        <authorList>
            <person name="Hulatt C.J."/>
            <person name="Posewitz M.C."/>
        </authorList>
    </citation>
    <scope>NUCLEOTIDE SEQUENCE</scope>
    <source>
        <strain evidence="1">NIVA-4/92</strain>
    </source>
</reference>
<gene>
    <name evidence="1" type="ORF">KFE25_003498</name>
</gene>
<comment type="caution">
    <text evidence="1">The sequence shown here is derived from an EMBL/GenBank/DDBJ whole genome shotgun (WGS) entry which is preliminary data.</text>
</comment>
<keyword evidence="2" id="KW-1185">Reference proteome</keyword>
<name>A0A8J6CC60_DIALT</name>
<sequence length="130" mass="13794">MGTPFLRQKPDLGKMEDSYYFLGDEDAGMSAGVNYSLDYGYDWAPSPEGSLKTAQYGDAAAFVGSSTFINLFGNMVPLAELYATTDGVLNPCADMNFVDATVCRAQTGDPYGRGDEASTLAADLLVPYGG</sequence>
<dbReference type="Proteomes" id="UP000751190">
    <property type="component" value="Unassembled WGS sequence"/>
</dbReference>